<keyword evidence="4 7" id="KW-0808">Transferase</keyword>
<comment type="similarity">
    <text evidence="7">Belongs to the methyltransferase superfamily. RlmKL family.</text>
</comment>
<dbReference type="EC" id="2.1.1.173" evidence="7"/>
<dbReference type="Gene3D" id="3.40.50.150">
    <property type="entry name" value="Vaccinia Virus protein VP39"/>
    <property type="match status" value="2"/>
</dbReference>
<evidence type="ECO:0000256" key="6">
    <source>
        <dbReference type="ARBA" id="ARBA00022884"/>
    </source>
</evidence>
<dbReference type="PIRSF" id="PIRSF037618">
    <property type="entry name" value="RNA_Mtase_bacteria_prd"/>
    <property type="match status" value="1"/>
</dbReference>
<accession>A0A4S3KK90</accession>
<protein>
    <recommendedName>
        <fullName evidence="7">Ribosomal RNA large subunit methyltransferase K/L</fullName>
    </recommendedName>
    <domain>
        <recommendedName>
            <fullName evidence="7">23S rRNA m2G2445 methyltransferase</fullName>
            <ecNumber evidence="7">2.1.1.173</ecNumber>
        </recommendedName>
        <alternativeName>
            <fullName evidence="7">rRNA (guanine-N(2)-)-methyltransferase RlmL</fullName>
        </alternativeName>
    </domain>
    <domain>
        <recommendedName>
            <fullName evidence="7">23S rRNA m7G2069 methyltransferase</fullName>
            <ecNumber evidence="7">2.1.1.264</ecNumber>
        </recommendedName>
        <alternativeName>
            <fullName evidence="7">rRNA (guanine-N(7)-)-methyltransferase RlmK</fullName>
        </alternativeName>
    </domain>
</protein>
<gene>
    <name evidence="7" type="primary">rlmL</name>
    <name evidence="10" type="ORF">B1806_11720</name>
</gene>
<dbReference type="SUPFAM" id="SSF53335">
    <property type="entry name" value="S-adenosyl-L-methionine-dependent methyltransferases"/>
    <property type="match status" value="2"/>
</dbReference>
<dbReference type="PROSITE" id="PS01261">
    <property type="entry name" value="UPF0020"/>
    <property type="match status" value="1"/>
</dbReference>
<evidence type="ECO:0000256" key="3">
    <source>
        <dbReference type="ARBA" id="ARBA00022603"/>
    </source>
</evidence>
<keyword evidence="5 7" id="KW-0949">S-adenosyl-L-methionine</keyword>
<dbReference type="NCBIfam" id="NF008748">
    <property type="entry name" value="PRK11783.1"/>
    <property type="match status" value="1"/>
</dbReference>
<comment type="catalytic activity">
    <reaction evidence="7">
        <text>guanosine(2445) in 23S rRNA + S-adenosyl-L-methionine = N(2)-methylguanosine(2445) in 23S rRNA + S-adenosyl-L-homocysteine + H(+)</text>
        <dbReference type="Rhea" id="RHEA:42740"/>
        <dbReference type="Rhea" id="RHEA-COMP:10215"/>
        <dbReference type="Rhea" id="RHEA-COMP:10216"/>
        <dbReference type="ChEBI" id="CHEBI:15378"/>
        <dbReference type="ChEBI" id="CHEBI:57856"/>
        <dbReference type="ChEBI" id="CHEBI:59789"/>
        <dbReference type="ChEBI" id="CHEBI:74269"/>
        <dbReference type="ChEBI" id="CHEBI:74481"/>
        <dbReference type="EC" id="2.1.1.173"/>
    </reaction>
</comment>
<comment type="catalytic activity">
    <reaction evidence="7">
        <text>guanosine(2069) in 23S rRNA + S-adenosyl-L-methionine = N(2)-methylguanosine(2069) in 23S rRNA + S-adenosyl-L-homocysteine + H(+)</text>
        <dbReference type="Rhea" id="RHEA:43772"/>
        <dbReference type="Rhea" id="RHEA-COMP:10688"/>
        <dbReference type="Rhea" id="RHEA-COMP:10689"/>
        <dbReference type="ChEBI" id="CHEBI:15378"/>
        <dbReference type="ChEBI" id="CHEBI:57856"/>
        <dbReference type="ChEBI" id="CHEBI:59789"/>
        <dbReference type="ChEBI" id="CHEBI:74269"/>
        <dbReference type="ChEBI" id="CHEBI:74481"/>
        <dbReference type="EC" id="2.1.1.264"/>
    </reaction>
</comment>
<evidence type="ECO:0000259" key="9">
    <source>
        <dbReference type="PROSITE" id="PS51165"/>
    </source>
</evidence>
<dbReference type="AlphaFoldDB" id="A0A4S3KK90"/>
<dbReference type="Gene3D" id="3.30.2130.30">
    <property type="match status" value="1"/>
</dbReference>
<evidence type="ECO:0000256" key="2">
    <source>
        <dbReference type="ARBA" id="ARBA00022552"/>
    </source>
</evidence>
<dbReference type="SMART" id="SM00981">
    <property type="entry name" value="THUMP"/>
    <property type="match status" value="1"/>
</dbReference>
<dbReference type="GO" id="GO:0003723">
    <property type="term" value="F:RNA binding"/>
    <property type="evidence" value="ECO:0007669"/>
    <property type="project" value="UniProtKB-UniRule"/>
</dbReference>
<keyword evidence="11" id="KW-1185">Reference proteome</keyword>
<dbReference type="PROSITE" id="PS51165">
    <property type="entry name" value="THUMP"/>
    <property type="match status" value="1"/>
</dbReference>
<dbReference type="PANTHER" id="PTHR47313">
    <property type="entry name" value="RIBOSOMAL RNA LARGE SUBUNIT METHYLTRANSFERASE K/L"/>
    <property type="match status" value="1"/>
</dbReference>
<dbReference type="CDD" id="cd02440">
    <property type="entry name" value="AdoMet_MTases"/>
    <property type="match status" value="1"/>
</dbReference>
<dbReference type="HAMAP" id="MF_01858">
    <property type="entry name" value="23SrRNA_methyltr_KL"/>
    <property type="match status" value="1"/>
</dbReference>
<comment type="function">
    <text evidence="7">Specifically methylates the guanine in position 2445 (m2G2445) and the guanine in position 2069 (m7G2069) of 23S rRNA.</text>
</comment>
<feature type="domain" description="THUMP" evidence="9">
    <location>
        <begin position="43"/>
        <end position="154"/>
    </location>
</feature>
<dbReference type="STRING" id="993689.GCA_002077135_01767"/>
<comment type="subcellular location">
    <subcellularLocation>
        <location evidence="7">Cytoplasm</location>
    </subcellularLocation>
</comment>
<reference evidence="10 11" key="1">
    <citation type="submission" date="2017-02" db="EMBL/GenBank/DDBJ databases">
        <title>Whole genome sequencing of Metallibacterium scheffleri DSM 24874 (T).</title>
        <authorList>
            <person name="Kumar S."/>
            <person name="Patil P."/>
            <person name="Patil P.B."/>
        </authorList>
    </citation>
    <scope>NUCLEOTIDE SEQUENCE [LARGE SCALE GENOMIC DNA]</scope>
    <source>
        <strain evidence="10 11">DSM 24874</strain>
    </source>
</reference>
<evidence type="ECO:0000313" key="10">
    <source>
        <dbReference type="EMBL" id="THD09235.1"/>
    </source>
</evidence>
<keyword evidence="1 7" id="KW-0963">Cytoplasm</keyword>
<name>A0A4S3KK90_9GAMM</name>
<dbReference type="OrthoDB" id="9809404at2"/>
<dbReference type="Proteomes" id="UP000307749">
    <property type="component" value="Unassembled WGS sequence"/>
</dbReference>
<dbReference type="Pfam" id="PF02926">
    <property type="entry name" value="THUMP"/>
    <property type="match status" value="1"/>
</dbReference>
<dbReference type="InterPro" id="IPR017244">
    <property type="entry name" value="23SrRNA_methyltr_KL"/>
</dbReference>
<dbReference type="GO" id="GO:0005737">
    <property type="term" value="C:cytoplasm"/>
    <property type="evidence" value="ECO:0007669"/>
    <property type="project" value="UniProtKB-SubCell"/>
</dbReference>
<dbReference type="InterPro" id="IPR054170">
    <property type="entry name" value="RlmL_1st"/>
</dbReference>
<dbReference type="GO" id="GO:0052915">
    <property type="term" value="F:23S rRNA (guanine(2445)-N(2))-methyltransferase activity"/>
    <property type="evidence" value="ECO:0007669"/>
    <property type="project" value="UniProtKB-UniRule"/>
</dbReference>
<keyword evidence="3 7" id="KW-0489">Methyltransferase</keyword>
<dbReference type="EMBL" id="MWQO01000041">
    <property type="protein sequence ID" value="THD09235.1"/>
    <property type="molecule type" value="Genomic_DNA"/>
</dbReference>
<comment type="caution">
    <text evidence="10">The sequence shown here is derived from an EMBL/GenBank/DDBJ whole genome shotgun (WGS) entry which is preliminary data.</text>
</comment>
<evidence type="ECO:0000313" key="11">
    <source>
        <dbReference type="Proteomes" id="UP000307749"/>
    </source>
</evidence>
<dbReference type="CDD" id="cd11715">
    <property type="entry name" value="THUMP_AdoMetMT"/>
    <property type="match status" value="1"/>
</dbReference>
<dbReference type="InterPro" id="IPR019614">
    <property type="entry name" value="SAM-dep_methyl-trfase"/>
</dbReference>
<keyword evidence="6 8" id="KW-0694">RNA-binding</keyword>
<dbReference type="InterPro" id="IPR053943">
    <property type="entry name" value="RlmKL-like_Mtase_CS"/>
</dbReference>
<evidence type="ECO:0000256" key="1">
    <source>
        <dbReference type="ARBA" id="ARBA00022490"/>
    </source>
</evidence>
<dbReference type="GO" id="GO:0070043">
    <property type="term" value="F:rRNA (guanine-N7-)-methyltransferase activity"/>
    <property type="evidence" value="ECO:0007669"/>
    <property type="project" value="UniProtKB-UniRule"/>
</dbReference>
<dbReference type="Pfam" id="PF10672">
    <property type="entry name" value="Methyltrans_SAM"/>
    <property type="match status" value="1"/>
</dbReference>
<dbReference type="InterPro" id="IPR004114">
    <property type="entry name" value="THUMP_dom"/>
</dbReference>
<dbReference type="Pfam" id="PF01170">
    <property type="entry name" value="UPF0020"/>
    <property type="match status" value="1"/>
</dbReference>
<evidence type="ECO:0000256" key="5">
    <source>
        <dbReference type="ARBA" id="ARBA00022691"/>
    </source>
</evidence>
<evidence type="ECO:0000256" key="4">
    <source>
        <dbReference type="ARBA" id="ARBA00022679"/>
    </source>
</evidence>
<evidence type="ECO:0000256" key="8">
    <source>
        <dbReference type="PROSITE-ProRule" id="PRU00529"/>
    </source>
</evidence>
<evidence type="ECO:0000256" key="7">
    <source>
        <dbReference type="HAMAP-Rule" id="MF_01858"/>
    </source>
</evidence>
<dbReference type="Pfam" id="PF22020">
    <property type="entry name" value="RlmL_1st"/>
    <property type="match status" value="1"/>
</dbReference>
<dbReference type="Gene3D" id="3.30.750.80">
    <property type="entry name" value="RNA methyltransferase domain (HRMD) like"/>
    <property type="match status" value="1"/>
</dbReference>
<dbReference type="InterPro" id="IPR000241">
    <property type="entry name" value="RlmKL-like_Mtase"/>
</dbReference>
<organism evidence="10 11">
    <name type="scientific">Metallibacterium scheffleri</name>
    <dbReference type="NCBI Taxonomy" id="993689"/>
    <lineage>
        <taxon>Bacteria</taxon>
        <taxon>Pseudomonadati</taxon>
        <taxon>Pseudomonadota</taxon>
        <taxon>Gammaproteobacteria</taxon>
        <taxon>Lysobacterales</taxon>
        <taxon>Rhodanobacteraceae</taxon>
        <taxon>Metallibacterium</taxon>
    </lineage>
</organism>
<proteinExistence type="inferred from homology"/>
<dbReference type="InterPro" id="IPR029063">
    <property type="entry name" value="SAM-dependent_MTases_sf"/>
</dbReference>
<keyword evidence="2 7" id="KW-0698">rRNA processing</keyword>
<dbReference type="InterPro" id="IPR002052">
    <property type="entry name" value="DNA_methylase_N6_adenine_CS"/>
</dbReference>
<dbReference type="PROSITE" id="PS00092">
    <property type="entry name" value="N6_MTASE"/>
    <property type="match status" value="1"/>
</dbReference>
<dbReference type="EC" id="2.1.1.264" evidence="7"/>
<dbReference type="PANTHER" id="PTHR47313:SF1">
    <property type="entry name" value="RIBOSOMAL RNA LARGE SUBUNIT METHYLTRANSFERASE K_L"/>
    <property type="match status" value="1"/>
</dbReference>
<sequence length="725" mass="79432">MSTLFITCAKGLEELLRDELTRLGLAQARATVAGVHLAGGLEAAYRVCLYSRLASRVLLPLAQFAAEDARALHAGVQGIDWSALLAPEGSLTVDANLSQSTLTHSQFAAQTVKDAIVDQFRDAYGVRPSVDREQPDVRVNLHLRRDQAALSLDLSGAPLHQRGWRLQQGAAPLKENVAAAMLLRARWPETYAAGGVLFDPMCGSGTLLIEGALMAAGVAPGLTRARFGFECWRGHDAALWQHLRADAEQAARVGLTALRPVFHGRDRDPDALTATRGNAQRAGVAGFIQLERGDVAHMLPPVAGASGLLVGNPPYGERLGEMPEVLALYRMLGERLRAGFGGWRAALLFGEQGDGHMLGLKPERSQRLYNGALACNLLQFSVHAERVQRTPAPLTEQVSMLVNRLHKREQHLRKRLQREGIDCYRLYDADLPEYAAAIDVYPARAIDGDAAAADPDAPLQRWLHVQEYQAPAEIEPGLAARRLQDLLHAAAHELVVPRARIAMKTRARGHGGARYGHLDARAHWLEVQEGGLFFRVNLFDYLDTGLFLDHRNVRGRLRALAAGQQVLNLFAYTGTGSVYAAAGGALGTTSVDLSATYLEWATWNLLRNGFRGSAHRLVQADARAFLAADTRRYGVIYVDTPTFSNSKRADDFDVQRDHVDLLRACAAHLTPDGVIVFSNNFRRFKLDAEALATSGLGVEDWSAPSVPFDFERRSNIHGCWLLRVR</sequence>
<dbReference type="RefSeq" id="WP_081127099.1">
    <property type="nucleotide sequence ID" value="NZ_DAHXOC010000022.1"/>
</dbReference>